<protein>
    <submittedName>
        <fullName evidence="2">Uncharacterized protein</fullName>
    </submittedName>
</protein>
<keyword evidence="2" id="KW-0934">Plastid</keyword>
<dbReference type="InterPro" id="IPR025569">
    <property type="entry name" value="DUF4335"/>
</dbReference>
<dbReference type="GeneID" id="6481391"/>
<dbReference type="RefSeq" id="YP_002049426.1">
    <property type="nucleotide sequence ID" value="NC_011087.1"/>
</dbReference>
<dbReference type="Pfam" id="PF14233">
    <property type="entry name" value="DUF4335"/>
    <property type="match status" value="1"/>
</dbReference>
<dbReference type="EMBL" id="CP000815">
    <property type="protein sequence ID" value="ACB43216.1"/>
    <property type="molecule type" value="Genomic_DNA"/>
</dbReference>
<sequence length="203" mass="22630">MPKSFYCYEQVAARLQIEILPNAYITKQNKLINVVTKWTLNIVGQPQLEGRAEHLSALINTVLNYANCIVGGISKSFKSDEKLVTIYSSQLGHALVLRSNKLNIGNIYLQIDDAQLIDLVRCLDAVSSDKRITPILLRPLDIALLKKDQQIPVYKSFVAFTLAVLMVASSTSFIFLLPLSKIYVISSPKITSNKFKPTSLNSN</sequence>
<reference evidence="2" key="1">
    <citation type="submission" date="2007-08" db="EMBL/GenBank/DDBJ databases">
        <authorList>
            <person name="Gloeckner G."/>
            <person name="Nowack E."/>
            <person name="Melkonian M."/>
        </authorList>
    </citation>
    <scope>NUCLEOTIDE SEQUENCE</scope>
</reference>
<feature type="transmembrane region" description="Helical" evidence="1">
    <location>
        <begin position="157"/>
        <end position="179"/>
    </location>
</feature>
<name>B1X5J7_PAUCH</name>
<keyword evidence="1" id="KW-0472">Membrane</keyword>
<proteinExistence type="predicted"/>
<geneLocation type="organellar chromatophore" evidence="2"/>
<evidence type="ECO:0000256" key="1">
    <source>
        <dbReference type="SAM" id="Phobius"/>
    </source>
</evidence>
<keyword evidence="1" id="KW-0812">Transmembrane</keyword>
<accession>B1X5J7</accession>
<gene>
    <name evidence="2" type="ordered locus">PCC_0802</name>
</gene>
<keyword evidence="1" id="KW-1133">Transmembrane helix</keyword>
<reference evidence="2" key="2">
    <citation type="journal article" date="2008" name="Curr. Biol.">
        <title>Chromatophore genome sequence of Paulinella sheds light on acquisition of photosynthesis by eukaryotes.</title>
        <authorList>
            <person name="Nowack E.C.M."/>
            <person name="Melkonian M."/>
            <person name="Gloeckner G."/>
        </authorList>
    </citation>
    <scope>NUCLEOTIDE SEQUENCE [LARGE SCALE GENOMIC DNA]</scope>
</reference>
<evidence type="ECO:0000313" key="2">
    <source>
        <dbReference type="EMBL" id="ACB43216.1"/>
    </source>
</evidence>
<dbReference type="AlphaFoldDB" id="B1X5J7"/>
<organism evidence="2">
    <name type="scientific">Paulinella chromatophora</name>
    <dbReference type="NCBI Taxonomy" id="39717"/>
    <lineage>
        <taxon>Eukaryota</taxon>
        <taxon>Sar</taxon>
        <taxon>Rhizaria</taxon>
        <taxon>Cercozoa</taxon>
        <taxon>Imbricatea</taxon>
        <taxon>Silicofilosea</taxon>
        <taxon>Euglyphida</taxon>
        <taxon>Paulinellidae</taxon>
        <taxon>Paulinella</taxon>
    </lineage>
</organism>